<dbReference type="EC" id="2.7.7.49" evidence="1"/>
<feature type="domain" description="Reverse transcriptase" evidence="4">
    <location>
        <begin position="89"/>
        <end position="268"/>
    </location>
</feature>
<dbReference type="STRING" id="53326.A0A016W528"/>
<keyword evidence="6" id="KW-1185">Reference proteome</keyword>
<gene>
    <name evidence="5" type="primary">Acey_s0001.g233</name>
    <name evidence="5" type="ORF">Y032_0001g233</name>
</gene>
<dbReference type="OrthoDB" id="5868531at2759"/>
<dbReference type="CDD" id="cd01647">
    <property type="entry name" value="RT_LTR"/>
    <property type="match status" value="1"/>
</dbReference>
<dbReference type="GO" id="GO:0003964">
    <property type="term" value="F:RNA-directed DNA polymerase activity"/>
    <property type="evidence" value="ECO:0007669"/>
    <property type="project" value="UniProtKB-EC"/>
</dbReference>
<organism evidence="5 6">
    <name type="scientific">Ancylostoma ceylanicum</name>
    <dbReference type="NCBI Taxonomy" id="53326"/>
    <lineage>
        <taxon>Eukaryota</taxon>
        <taxon>Metazoa</taxon>
        <taxon>Ecdysozoa</taxon>
        <taxon>Nematoda</taxon>
        <taxon>Chromadorea</taxon>
        <taxon>Rhabditida</taxon>
        <taxon>Rhabditina</taxon>
        <taxon>Rhabditomorpha</taxon>
        <taxon>Strongyloidea</taxon>
        <taxon>Ancylostomatidae</taxon>
        <taxon>Ancylostomatinae</taxon>
        <taxon>Ancylostoma</taxon>
    </lineage>
</organism>
<dbReference type="FunFam" id="3.30.70.270:FF:000020">
    <property type="entry name" value="Transposon Tf2-6 polyprotein-like Protein"/>
    <property type="match status" value="1"/>
</dbReference>
<dbReference type="InterPro" id="IPR041577">
    <property type="entry name" value="RT_RNaseH_2"/>
</dbReference>
<protein>
    <recommendedName>
        <fullName evidence="1">RNA-directed DNA polymerase</fullName>
        <ecNumber evidence="1">2.7.7.49</ecNumber>
    </recommendedName>
</protein>
<proteinExistence type="predicted"/>
<dbReference type="Gene3D" id="1.10.340.70">
    <property type="match status" value="1"/>
</dbReference>
<dbReference type="PROSITE" id="PS50878">
    <property type="entry name" value="RT_POL"/>
    <property type="match status" value="1"/>
</dbReference>
<accession>A0A016W528</accession>
<dbReference type="Gene3D" id="3.30.420.10">
    <property type="entry name" value="Ribonuclease H-like superfamily/Ribonuclease H"/>
    <property type="match status" value="1"/>
</dbReference>
<evidence type="ECO:0000256" key="1">
    <source>
        <dbReference type="ARBA" id="ARBA00012493"/>
    </source>
</evidence>
<dbReference type="Pfam" id="PF17919">
    <property type="entry name" value="RT_RNaseH_2"/>
    <property type="match status" value="1"/>
</dbReference>
<dbReference type="InterPro" id="IPR043502">
    <property type="entry name" value="DNA/RNA_pol_sf"/>
</dbReference>
<feature type="compositionally biased region" description="Polar residues" evidence="3">
    <location>
        <begin position="466"/>
        <end position="479"/>
    </location>
</feature>
<keyword evidence="2" id="KW-0511">Multifunctional enzyme</keyword>
<dbReference type="PANTHER" id="PTHR37984">
    <property type="entry name" value="PROTEIN CBG26694"/>
    <property type="match status" value="1"/>
</dbReference>
<reference evidence="6" key="1">
    <citation type="journal article" date="2015" name="Nat. Genet.">
        <title>The genome and transcriptome of the zoonotic hookworm Ancylostoma ceylanicum identify infection-specific gene families.</title>
        <authorList>
            <person name="Schwarz E.M."/>
            <person name="Hu Y."/>
            <person name="Antoshechkin I."/>
            <person name="Miller M.M."/>
            <person name="Sternberg P.W."/>
            <person name="Aroian R.V."/>
        </authorList>
    </citation>
    <scope>NUCLEOTIDE SEQUENCE</scope>
    <source>
        <strain evidence="6">HY135</strain>
    </source>
</reference>
<feature type="region of interest" description="Disordered" evidence="3">
    <location>
        <begin position="456"/>
        <end position="479"/>
    </location>
</feature>
<evidence type="ECO:0000313" key="6">
    <source>
        <dbReference type="Proteomes" id="UP000024635"/>
    </source>
</evidence>
<dbReference type="Gene3D" id="3.30.70.270">
    <property type="match status" value="2"/>
</dbReference>
<dbReference type="SUPFAM" id="SSF56672">
    <property type="entry name" value="DNA/RNA polymerases"/>
    <property type="match status" value="1"/>
</dbReference>
<dbReference type="Pfam" id="PF00078">
    <property type="entry name" value="RVT_1"/>
    <property type="match status" value="1"/>
</dbReference>
<dbReference type="InterPro" id="IPR041588">
    <property type="entry name" value="Integrase_H2C2"/>
</dbReference>
<sequence length="652" mass="73904">MQPKTPYDVANEIDLSTSALTEHQKEQLKDLVRLHSNAFVGPDGHLGHYNGPIKHRIDLVENAIIPTRKIYRVPLEKRLEIERQITQMIEDGIIRESTSPFCSPIVLVRKREANSWRFTIDFRGLNAITKPQQSILPNIQDIIDLCANKCLYSSLDFQQGFHQIPLEKTHCERTAFACFLGAFEYIRMPMGLKGAPATFQRIMDNFKKHLRARVFIYIDDLIITSETPEEHLADIDEVLTKIEQIGMELKASKCEFARKEIKSLGFILSKDGIKPNPEKTKAIDEYPTPKNPTDIKAFLGMCSFFRRFVHNFASIASPLTALTKKDTPFIWALECETAMNLLKQALTTAPILVAPRLGSPFVIETDSSGEAAAGVLKQEQDDLLRVIAYASRTLTVHESRYPAIVLEALGLVSRSIKSPTPSKRPDRKTIKISNGSPRIRHCHHVPTRKSKCCLRHSLTPPPDVNALTTTDGNPSNRRPSLNLESIRKEQDECPWIVSYKDALENEEPNPEVANYILLNGIQYKLPERVSQDPQIVLPENSKIKHELIKQVHESNFGTAHLGIQKTRSAIAKLAIWNRMSLDVSNFVKSCPLCQLRKNPSAYRTNEPLDRFKIPKRPWQRLHSDVVGPLSLTPTGNRFIIAFVDVFSKTHNR</sequence>
<dbReference type="InterPro" id="IPR043128">
    <property type="entry name" value="Rev_trsase/Diguanyl_cyclase"/>
</dbReference>
<evidence type="ECO:0000256" key="2">
    <source>
        <dbReference type="ARBA" id="ARBA00023268"/>
    </source>
</evidence>
<evidence type="ECO:0000259" key="4">
    <source>
        <dbReference type="PROSITE" id="PS50878"/>
    </source>
</evidence>
<comment type="caution">
    <text evidence="5">The sequence shown here is derived from an EMBL/GenBank/DDBJ whole genome shotgun (WGS) entry which is preliminary data.</text>
</comment>
<evidence type="ECO:0000313" key="5">
    <source>
        <dbReference type="EMBL" id="EYC34078.1"/>
    </source>
</evidence>
<dbReference type="Gene3D" id="3.10.10.10">
    <property type="entry name" value="HIV Type 1 Reverse Transcriptase, subunit A, domain 1"/>
    <property type="match status" value="1"/>
</dbReference>
<dbReference type="Proteomes" id="UP000024635">
    <property type="component" value="Unassembled WGS sequence"/>
</dbReference>
<evidence type="ECO:0000256" key="3">
    <source>
        <dbReference type="SAM" id="MobiDB-lite"/>
    </source>
</evidence>
<dbReference type="InterPro" id="IPR036397">
    <property type="entry name" value="RNaseH_sf"/>
</dbReference>
<dbReference type="InterPro" id="IPR050951">
    <property type="entry name" value="Retrovirus_Pol_polyprotein"/>
</dbReference>
<dbReference type="InterPro" id="IPR000477">
    <property type="entry name" value="RT_dom"/>
</dbReference>
<dbReference type="Pfam" id="PF17921">
    <property type="entry name" value="Integrase_H2C2"/>
    <property type="match status" value="1"/>
</dbReference>
<dbReference type="PANTHER" id="PTHR37984:SF5">
    <property type="entry name" value="PROTEIN NYNRIN-LIKE"/>
    <property type="match status" value="1"/>
</dbReference>
<dbReference type="GO" id="GO:0003676">
    <property type="term" value="F:nucleic acid binding"/>
    <property type="evidence" value="ECO:0007669"/>
    <property type="project" value="InterPro"/>
</dbReference>
<dbReference type="EMBL" id="JARK01001337">
    <property type="protein sequence ID" value="EYC34078.1"/>
    <property type="molecule type" value="Genomic_DNA"/>
</dbReference>
<name>A0A016W528_9BILA</name>
<dbReference type="AlphaFoldDB" id="A0A016W528"/>